<dbReference type="EMBL" id="MN739894">
    <property type="protein sequence ID" value="QHT76312.1"/>
    <property type="molecule type" value="Genomic_DNA"/>
</dbReference>
<accession>A0A6C0H6W0</accession>
<sequence length="208" mass="23815">MISDNLLINLKILSKIQKNGRIARSYDGIISLESDTYIQPVRRFLSSDSRKQAVFEINSIIAETIAALNTILNSKYMNKNFCQYDEYAKNCENMQLLMSELELARMGIENLKFTYQNDQNTASQLDIVILKINTTIRDVSQKLFYFSSFIPATSIPIAPPEQPSDRYENSNELEGNRIDKGTTSTIYPKYETTYDLDMNDVNQSTSNI</sequence>
<evidence type="ECO:0000256" key="1">
    <source>
        <dbReference type="SAM" id="MobiDB-lite"/>
    </source>
</evidence>
<feature type="compositionally biased region" description="Basic and acidic residues" evidence="1">
    <location>
        <begin position="163"/>
        <end position="180"/>
    </location>
</feature>
<feature type="region of interest" description="Disordered" evidence="1">
    <location>
        <begin position="157"/>
        <end position="182"/>
    </location>
</feature>
<organism evidence="2">
    <name type="scientific">viral metagenome</name>
    <dbReference type="NCBI Taxonomy" id="1070528"/>
    <lineage>
        <taxon>unclassified sequences</taxon>
        <taxon>metagenomes</taxon>
        <taxon>organismal metagenomes</taxon>
    </lineage>
</organism>
<reference evidence="2" key="1">
    <citation type="journal article" date="2020" name="Nature">
        <title>Giant virus diversity and host interactions through global metagenomics.</title>
        <authorList>
            <person name="Schulz F."/>
            <person name="Roux S."/>
            <person name="Paez-Espino D."/>
            <person name="Jungbluth S."/>
            <person name="Walsh D.A."/>
            <person name="Denef V.J."/>
            <person name="McMahon K.D."/>
            <person name="Konstantinidis K.T."/>
            <person name="Eloe-Fadrosh E.A."/>
            <person name="Kyrpides N.C."/>
            <person name="Woyke T."/>
        </authorList>
    </citation>
    <scope>NUCLEOTIDE SEQUENCE</scope>
    <source>
        <strain evidence="2">GVMAG-M-3300023179-73</strain>
    </source>
</reference>
<protein>
    <submittedName>
        <fullName evidence="2">Uncharacterized protein</fullName>
    </submittedName>
</protein>
<proteinExistence type="predicted"/>
<dbReference type="AlphaFoldDB" id="A0A6C0H6W0"/>
<name>A0A6C0H6W0_9ZZZZ</name>
<evidence type="ECO:0000313" key="2">
    <source>
        <dbReference type="EMBL" id="QHT76312.1"/>
    </source>
</evidence>